<evidence type="ECO:0000256" key="1">
    <source>
        <dbReference type="ARBA" id="ARBA00022723"/>
    </source>
</evidence>
<dbReference type="RefSeq" id="WP_177242603.1">
    <property type="nucleotide sequence ID" value="NZ_FOKG01000007.1"/>
</dbReference>
<evidence type="ECO:0000313" key="7">
    <source>
        <dbReference type="Proteomes" id="UP000243799"/>
    </source>
</evidence>
<feature type="domain" description="Plastocyanin-like" evidence="5">
    <location>
        <begin position="80"/>
        <end position="189"/>
    </location>
</feature>
<evidence type="ECO:0000256" key="3">
    <source>
        <dbReference type="SAM" id="SignalP"/>
    </source>
</evidence>
<dbReference type="STRING" id="490629.SAMN05216266_1073"/>
<dbReference type="SUPFAM" id="SSF49503">
    <property type="entry name" value="Cupredoxins"/>
    <property type="match status" value="2"/>
</dbReference>
<sequence>MTDPRAQIGTTGKRLSRRSMLAGAAAGVVAPAAIASLGGSAATAQGNSKGDSGKTRRITMYAEEFPDGNVGYGLAPGKASIPGPILEIWEGDTLEIDLVNNTDRRLSIHPHGVNYSVDSDGSPLNDSFNEPGETRTYIWSTTAPYKASGNMWMPGSAGYWHYHDHALGGAHGTEGLRKGLYGALIVRRKGDILPERQHTVVFNDMTINNKVAPHVPILEANLGERVEFIAIGHGNTFHTFHLHAHRWANNRTGILEGPKDPSQVVDNRDLNPGDSFGFQVIAGEGVGPGVWMYHCHVQFHSDGGMAGIFLVRNEDGSLPDGAQAALDRYHGHEHGGDHPHGH</sequence>
<dbReference type="InterPro" id="IPR008972">
    <property type="entry name" value="Cupredoxin"/>
</dbReference>
<organism evidence="6 7">
    <name type="scientific">Amycolatopsis marina</name>
    <dbReference type="NCBI Taxonomy" id="490629"/>
    <lineage>
        <taxon>Bacteria</taxon>
        <taxon>Bacillati</taxon>
        <taxon>Actinomycetota</taxon>
        <taxon>Actinomycetes</taxon>
        <taxon>Pseudonocardiales</taxon>
        <taxon>Pseudonocardiaceae</taxon>
        <taxon>Amycolatopsis</taxon>
    </lineage>
</organism>
<protein>
    <submittedName>
        <fullName evidence="6">Multicopper oxidase</fullName>
    </submittedName>
</protein>
<dbReference type="AlphaFoldDB" id="A0A1I0ZI50"/>
<evidence type="ECO:0000256" key="2">
    <source>
        <dbReference type="ARBA" id="ARBA00023002"/>
    </source>
</evidence>
<dbReference type="GO" id="GO:0006826">
    <property type="term" value="P:iron ion transport"/>
    <property type="evidence" value="ECO:0007669"/>
    <property type="project" value="TreeGrafter"/>
</dbReference>
<evidence type="ECO:0000313" key="6">
    <source>
        <dbReference type="EMBL" id="SFB25191.1"/>
    </source>
</evidence>
<proteinExistence type="predicted"/>
<accession>A0A1I0ZI50</accession>
<dbReference type="PANTHER" id="PTHR11709:SF504">
    <property type="entry name" value="PLASTOCYANIN-LIKE DOMAIN-CONTAINING PROTEIN"/>
    <property type="match status" value="1"/>
</dbReference>
<dbReference type="InterPro" id="IPR011707">
    <property type="entry name" value="Cu-oxidase-like_N"/>
</dbReference>
<feature type="signal peptide" evidence="3">
    <location>
        <begin position="1"/>
        <end position="35"/>
    </location>
</feature>
<dbReference type="InterPro" id="IPR011706">
    <property type="entry name" value="Cu-oxidase_C"/>
</dbReference>
<keyword evidence="2" id="KW-0560">Oxidoreductase</keyword>
<dbReference type="PROSITE" id="PS51318">
    <property type="entry name" value="TAT"/>
    <property type="match status" value="1"/>
</dbReference>
<dbReference type="InterPro" id="IPR006311">
    <property type="entry name" value="TAT_signal"/>
</dbReference>
<dbReference type="Proteomes" id="UP000243799">
    <property type="component" value="Unassembled WGS sequence"/>
</dbReference>
<dbReference type="InterPro" id="IPR045087">
    <property type="entry name" value="Cu-oxidase_fam"/>
</dbReference>
<dbReference type="PANTHER" id="PTHR11709">
    <property type="entry name" value="MULTI-COPPER OXIDASE"/>
    <property type="match status" value="1"/>
</dbReference>
<name>A0A1I0ZI50_9PSEU</name>
<keyword evidence="1" id="KW-0479">Metal-binding</keyword>
<evidence type="ECO:0000259" key="4">
    <source>
        <dbReference type="Pfam" id="PF07731"/>
    </source>
</evidence>
<keyword evidence="3" id="KW-0732">Signal</keyword>
<gene>
    <name evidence="6" type="ORF">SAMN05216266_1073</name>
</gene>
<keyword evidence="7" id="KW-1185">Reference proteome</keyword>
<dbReference type="Pfam" id="PF07731">
    <property type="entry name" value="Cu-oxidase_2"/>
    <property type="match status" value="1"/>
</dbReference>
<feature type="domain" description="Plastocyanin-like" evidence="4">
    <location>
        <begin position="207"/>
        <end position="314"/>
    </location>
</feature>
<dbReference type="Gene3D" id="2.60.40.420">
    <property type="entry name" value="Cupredoxins - blue copper proteins"/>
    <property type="match status" value="2"/>
</dbReference>
<dbReference type="InterPro" id="IPR002355">
    <property type="entry name" value="Cu_oxidase_Cu_BS"/>
</dbReference>
<dbReference type="GO" id="GO:0005886">
    <property type="term" value="C:plasma membrane"/>
    <property type="evidence" value="ECO:0007669"/>
    <property type="project" value="TreeGrafter"/>
</dbReference>
<dbReference type="GO" id="GO:0016491">
    <property type="term" value="F:oxidoreductase activity"/>
    <property type="evidence" value="ECO:0007669"/>
    <property type="project" value="UniProtKB-KW"/>
</dbReference>
<evidence type="ECO:0000259" key="5">
    <source>
        <dbReference type="Pfam" id="PF07732"/>
    </source>
</evidence>
<reference evidence="7" key="1">
    <citation type="submission" date="2016-10" db="EMBL/GenBank/DDBJ databases">
        <authorList>
            <person name="Varghese N."/>
            <person name="Submissions S."/>
        </authorList>
    </citation>
    <scope>NUCLEOTIDE SEQUENCE [LARGE SCALE GENOMIC DNA]</scope>
    <source>
        <strain evidence="7">CGMCC 4.3568</strain>
    </source>
</reference>
<dbReference type="Pfam" id="PF07732">
    <property type="entry name" value="Cu-oxidase_3"/>
    <property type="match status" value="1"/>
</dbReference>
<feature type="chain" id="PRO_5038705154" evidence="3">
    <location>
        <begin position="36"/>
        <end position="342"/>
    </location>
</feature>
<dbReference type="EMBL" id="FOKG01000007">
    <property type="protein sequence ID" value="SFB25191.1"/>
    <property type="molecule type" value="Genomic_DNA"/>
</dbReference>
<dbReference type="GO" id="GO:0005507">
    <property type="term" value="F:copper ion binding"/>
    <property type="evidence" value="ECO:0007669"/>
    <property type="project" value="InterPro"/>
</dbReference>
<dbReference type="PROSITE" id="PS00080">
    <property type="entry name" value="MULTICOPPER_OXIDASE2"/>
    <property type="match status" value="1"/>
</dbReference>